<organism evidence="2 3">
    <name type="scientific">Toxocara canis</name>
    <name type="common">Canine roundworm</name>
    <dbReference type="NCBI Taxonomy" id="6265"/>
    <lineage>
        <taxon>Eukaryota</taxon>
        <taxon>Metazoa</taxon>
        <taxon>Ecdysozoa</taxon>
        <taxon>Nematoda</taxon>
        <taxon>Chromadorea</taxon>
        <taxon>Rhabditida</taxon>
        <taxon>Spirurina</taxon>
        <taxon>Ascaridomorpha</taxon>
        <taxon>Ascaridoidea</taxon>
        <taxon>Toxocaridae</taxon>
        <taxon>Toxocara</taxon>
    </lineage>
</organism>
<dbReference type="EMBL" id="UYWY01003485">
    <property type="protein sequence ID" value="VDM28722.1"/>
    <property type="molecule type" value="Genomic_DNA"/>
</dbReference>
<accession>A0A183U3D5</accession>
<evidence type="ECO:0000313" key="2">
    <source>
        <dbReference type="Proteomes" id="UP000050794"/>
    </source>
</evidence>
<reference evidence="1 2" key="2">
    <citation type="submission" date="2018-11" db="EMBL/GenBank/DDBJ databases">
        <authorList>
            <consortium name="Pathogen Informatics"/>
        </authorList>
    </citation>
    <scope>NUCLEOTIDE SEQUENCE [LARGE SCALE GENOMIC DNA]</scope>
</reference>
<evidence type="ECO:0000313" key="1">
    <source>
        <dbReference type="EMBL" id="VDM28722.1"/>
    </source>
</evidence>
<proteinExistence type="predicted"/>
<dbReference type="AlphaFoldDB" id="A0A183U3D5"/>
<keyword evidence="2" id="KW-1185">Reference proteome</keyword>
<dbReference type="Proteomes" id="UP000050794">
    <property type="component" value="Unassembled WGS sequence"/>
</dbReference>
<reference evidence="3" key="1">
    <citation type="submission" date="2016-06" db="UniProtKB">
        <authorList>
            <consortium name="WormBaseParasite"/>
        </authorList>
    </citation>
    <scope>IDENTIFICATION</scope>
</reference>
<name>A0A183U3D5_TOXCA</name>
<dbReference type="WBParaSite" id="TCNE_0000300501-mRNA-1">
    <property type="protein sequence ID" value="TCNE_0000300501-mRNA-1"/>
    <property type="gene ID" value="TCNE_0000300501"/>
</dbReference>
<evidence type="ECO:0000313" key="3">
    <source>
        <dbReference type="WBParaSite" id="TCNE_0000300501-mRNA-1"/>
    </source>
</evidence>
<gene>
    <name evidence="1" type="ORF">TCNE_LOCUS3005</name>
</gene>
<sequence length="78" mass="8745">MRKRGDECAWIGENGWQTLEQRFDVHMHERAAGIVELLVRILPLGVTHKAERCAIERICDHCADVCAPGLHVLTAKGL</sequence>
<protein>
    <submittedName>
        <fullName evidence="3">Transposase</fullName>
    </submittedName>
</protein>